<organism evidence="1 2">
    <name type="scientific">Shewanella sairae</name>
    <dbReference type="NCBI Taxonomy" id="190310"/>
    <lineage>
        <taxon>Bacteria</taxon>
        <taxon>Pseudomonadati</taxon>
        <taxon>Pseudomonadota</taxon>
        <taxon>Gammaproteobacteria</taxon>
        <taxon>Alteromonadales</taxon>
        <taxon>Shewanellaceae</taxon>
        <taxon>Shewanella</taxon>
    </lineage>
</organism>
<keyword evidence="2" id="KW-1185">Reference proteome</keyword>
<comment type="caution">
    <text evidence="1">The sequence shown here is derived from an EMBL/GenBank/DDBJ whole genome shotgun (WGS) entry which is preliminary data.</text>
</comment>
<evidence type="ECO:0000313" key="2">
    <source>
        <dbReference type="Proteomes" id="UP000887104"/>
    </source>
</evidence>
<proteinExistence type="predicted"/>
<accession>A0ABQ4PNK3</accession>
<gene>
    <name evidence="1" type="ORF">TUM4438_34410</name>
</gene>
<evidence type="ECO:0000313" key="1">
    <source>
        <dbReference type="EMBL" id="GIU49871.1"/>
    </source>
</evidence>
<sequence>MMQSAAQKLISKIKTTALKQVVYVDNAHYHFQVNDSVHADDAGFSLVTATSKAGEHQQRSETEQVSKAKVAILSRNCYREKIEWYPITKKIDLLKLVKLQVENAPAKVLFIIGKSQNGKTPVTYYQLNQLCDGIKSWLLLPETYLIAQQSGTETLWSYQTPFAQNTVFVAKGLATPVSAIKGGMIQTVQQFALSQGLAAEQVLSLSAEQHATALYQQLSKLYQMPFIGLINKANFKAQNNSARLKKFVLPSLVVVSGYLLLAVQISAYEAQSAKQALQLATKEANVVLNQYKDINQMIERYQQLEGNTPQSTELLAVWQVLAPMYDQGVIFNDVQQTQNQVTIRISAESASQTLQMLLGQPGVGSAEFIGSVRRQRGLDAATIQFAISPLVLTDNNIDIAQTPANANKEVL</sequence>
<name>A0ABQ4PNK3_9GAMM</name>
<reference evidence="1" key="1">
    <citation type="submission" date="2021-05" db="EMBL/GenBank/DDBJ databases">
        <title>Molecular characterization for Shewanella algae harboring chromosomal blaOXA-55-like strains isolated from clinical and environment sample.</title>
        <authorList>
            <person name="Ohama Y."/>
            <person name="Aoki K."/>
            <person name="Harada S."/>
            <person name="Moriya K."/>
            <person name="Ishii Y."/>
            <person name="Tateda K."/>
        </authorList>
    </citation>
    <scope>NUCLEOTIDE SEQUENCE</scope>
    <source>
        <strain evidence="1">JCM 11563</strain>
    </source>
</reference>
<dbReference type="EMBL" id="BPEY01000076">
    <property type="protein sequence ID" value="GIU49871.1"/>
    <property type="molecule type" value="Genomic_DNA"/>
</dbReference>
<dbReference type="Proteomes" id="UP000887104">
    <property type="component" value="Unassembled WGS sequence"/>
</dbReference>
<protein>
    <submittedName>
        <fullName evidence="1">Uncharacterized protein</fullName>
    </submittedName>
</protein>